<name>A0ABY2SAG4_9PSEU</name>
<dbReference type="PANTHER" id="PTHR45622:SF58">
    <property type="entry name" value="REGULATOR OF CHROMOSOME CONDENSATION DOMAIN-CONTAINING PROTEIN"/>
    <property type="match status" value="1"/>
</dbReference>
<dbReference type="Gene3D" id="2.130.10.30">
    <property type="entry name" value="Regulator of chromosome condensation 1/beta-lactamase-inhibitor protein II"/>
    <property type="match status" value="2"/>
</dbReference>
<dbReference type="RefSeq" id="WP_137094768.1">
    <property type="nucleotide sequence ID" value="NZ_SWMS01000004.1"/>
</dbReference>
<dbReference type="SUPFAM" id="SSF50985">
    <property type="entry name" value="RCC1/BLIP-II"/>
    <property type="match status" value="1"/>
</dbReference>
<feature type="chain" id="PRO_5045306088" evidence="2">
    <location>
        <begin position="35"/>
        <end position="334"/>
    </location>
</feature>
<dbReference type="PANTHER" id="PTHR45622">
    <property type="entry name" value="UBIQUITIN-PROTEIN LIGASE E3A-RELATED"/>
    <property type="match status" value="1"/>
</dbReference>
<feature type="signal peptide" evidence="2">
    <location>
        <begin position="1"/>
        <end position="34"/>
    </location>
</feature>
<reference evidence="3 4" key="1">
    <citation type="journal article" date="2015" name="Antonie Van Leeuwenhoek">
        <title>Prauserella endophytica sp. nov., an endophytic actinobacterium isolated from Tamarix taklamakanensis.</title>
        <authorList>
            <person name="Liu J.M."/>
            <person name="Habden X."/>
            <person name="Guo L."/>
            <person name="Tuo L."/>
            <person name="Jiang Z.K."/>
            <person name="Liu S.W."/>
            <person name="Liu X.F."/>
            <person name="Chen L."/>
            <person name="Li R.F."/>
            <person name="Zhang Y.Q."/>
            <person name="Sun C.H."/>
        </authorList>
    </citation>
    <scope>NUCLEOTIDE SEQUENCE [LARGE SCALE GENOMIC DNA]</scope>
    <source>
        <strain evidence="3 4">CGMCC 4.7182</strain>
    </source>
</reference>
<proteinExistence type="predicted"/>
<dbReference type="Pfam" id="PF13540">
    <property type="entry name" value="RCC1_2"/>
    <property type="match status" value="3"/>
</dbReference>
<dbReference type="EMBL" id="SWMS01000004">
    <property type="protein sequence ID" value="TKG71985.1"/>
    <property type="molecule type" value="Genomic_DNA"/>
</dbReference>
<sequence>MRGVIAGRRGRRIAKAFAGLLLAGLLGVTASAAAAPGGPAPVRAGQPSTAQGGVGTAASGAVQVWVTSVTNPIPPELSSGVAEVAVGGVHFLARKEDGGVHAVGTRYYVRDLYGEKVVPRQAQGASAIAAGWGHSLAVVGGGVVAWGNDWFGQTDVPAAARSGVVDVSSLAFHSLALKSDGSVVSWGLRDDVPPEASSGVTAIAAGGDFNLALKNGGVVAWGVNTVGQTDVPPEARSGVVAISAGWSTALALKSDGSVVAWGSNKFGRATPPAATASGIVAISAGWQHNVALTETGRVLGWGYNRETVLSFPAATWGSGVQDVVAGDRYTVAIR</sequence>
<keyword evidence="4" id="KW-1185">Reference proteome</keyword>
<gene>
    <name evidence="3" type="ORF">FCN18_10950</name>
</gene>
<evidence type="ECO:0000313" key="3">
    <source>
        <dbReference type="EMBL" id="TKG71985.1"/>
    </source>
</evidence>
<dbReference type="PROSITE" id="PS50012">
    <property type="entry name" value="RCC1_3"/>
    <property type="match status" value="3"/>
</dbReference>
<dbReference type="InterPro" id="IPR000408">
    <property type="entry name" value="Reg_chr_condens"/>
</dbReference>
<accession>A0ABY2SAG4</accession>
<evidence type="ECO:0000313" key="4">
    <source>
        <dbReference type="Proteomes" id="UP000309992"/>
    </source>
</evidence>
<dbReference type="InterPro" id="IPR009091">
    <property type="entry name" value="RCC1/BLIP-II"/>
</dbReference>
<evidence type="ECO:0000256" key="1">
    <source>
        <dbReference type="ARBA" id="ARBA00022737"/>
    </source>
</evidence>
<keyword evidence="2" id="KW-0732">Signal</keyword>
<protein>
    <submittedName>
        <fullName evidence="3">Uncharacterized protein</fullName>
    </submittedName>
</protein>
<dbReference type="Proteomes" id="UP000309992">
    <property type="component" value="Unassembled WGS sequence"/>
</dbReference>
<evidence type="ECO:0000256" key="2">
    <source>
        <dbReference type="SAM" id="SignalP"/>
    </source>
</evidence>
<comment type="caution">
    <text evidence="3">The sequence shown here is derived from an EMBL/GenBank/DDBJ whole genome shotgun (WGS) entry which is preliminary data.</text>
</comment>
<dbReference type="InterPro" id="IPR051709">
    <property type="entry name" value="Ub-ligase/GTPase-reg"/>
</dbReference>
<organism evidence="3 4">
    <name type="scientific">Prauserella endophytica</name>
    <dbReference type="NCBI Taxonomy" id="1592324"/>
    <lineage>
        <taxon>Bacteria</taxon>
        <taxon>Bacillati</taxon>
        <taxon>Actinomycetota</taxon>
        <taxon>Actinomycetes</taxon>
        <taxon>Pseudonocardiales</taxon>
        <taxon>Pseudonocardiaceae</taxon>
        <taxon>Prauserella</taxon>
        <taxon>Prauserella coralliicola group</taxon>
    </lineage>
</organism>
<keyword evidence="1" id="KW-0677">Repeat</keyword>